<dbReference type="InterPro" id="IPR003676">
    <property type="entry name" value="SAUR_fam"/>
</dbReference>
<dbReference type="AlphaFoldDB" id="S8DH73"/>
<feature type="non-terminal residue" evidence="2">
    <location>
        <position position="1"/>
    </location>
</feature>
<evidence type="ECO:0008006" key="4">
    <source>
        <dbReference type="Google" id="ProtNLM"/>
    </source>
</evidence>
<feature type="non-terminal residue" evidence="2">
    <location>
        <position position="91"/>
    </location>
</feature>
<reference evidence="2 3" key="1">
    <citation type="journal article" date="2013" name="BMC Genomics">
        <title>The miniature genome of a carnivorous plant Genlisea aurea contains a low number of genes and short non-coding sequences.</title>
        <authorList>
            <person name="Leushkin E.V."/>
            <person name="Sutormin R.A."/>
            <person name="Nabieva E.R."/>
            <person name="Penin A.A."/>
            <person name="Kondrashov A.S."/>
            <person name="Logacheva M.D."/>
        </authorList>
    </citation>
    <scope>NUCLEOTIDE SEQUENCE [LARGE SCALE GENOMIC DNA]</scope>
</reference>
<dbReference type="OrthoDB" id="625231at2759"/>
<evidence type="ECO:0000256" key="1">
    <source>
        <dbReference type="ARBA" id="ARBA00006974"/>
    </source>
</evidence>
<organism evidence="2 3">
    <name type="scientific">Genlisea aurea</name>
    <dbReference type="NCBI Taxonomy" id="192259"/>
    <lineage>
        <taxon>Eukaryota</taxon>
        <taxon>Viridiplantae</taxon>
        <taxon>Streptophyta</taxon>
        <taxon>Embryophyta</taxon>
        <taxon>Tracheophyta</taxon>
        <taxon>Spermatophyta</taxon>
        <taxon>Magnoliopsida</taxon>
        <taxon>eudicotyledons</taxon>
        <taxon>Gunneridae</taxon>
        <taxon>Pentapetalae</taxon>
        <taxon>asterids</taxon>
        <taxon>lamiids</taxon>
        <taxon>Lamiales</taxon>
        <taxon>Lentibulariaceae</taxon>
        <taxon>Genlisea</taxon>
    </lineage>
</organism>
<accession>S8DH73</accession>
<evidence type="ECO:0000313" key="2">
    <source>
        <dbReference type="EMBL" id="EPS58732.1"/>
    </source>
</evidence>
<gene>
    <name evidence="2" type="ORF">M569_16082</name>
</gene>
<protein>
    <recommendedName>
        <fullName evidence="4">Auxin-induced protein 15A</fullName>
    </recommendedName>
</protein>
<dbReference type="PANTHER" id="PTHR31929">
    <property type="entry name" value="SAUR-LIKE AUXIN-RESPONSIVE PROTEIN FAMILY-RELATED"/>
    <property type="match status" value="1"/>
</dbReference>
<keyword evidence="3" id="KW-1185">Reference proteome</keyword>
<evidence type="ECO:0000313" key="3">
    <source>
        <dbReference type="Proteomes" id="UP000015453"/>
    </source>
</evidence>
<dbReference type="Proteomes" id="UP000015453">
    <property type="component" value="Unassembled WGS sequence"/>
</dbReference>
<dbReference type="Pfam" id="PF02519">
    <property type="entry name" value="Auxin_inducible"/>
    <property type="match status" value="1"/>
</dbReference>
<comment type="caution">
    <text evidence="2">The sequence shown here is derived from an EMBL/GenBank/DDBJ whole genome shotgun (WGS) entry which is preliminary data.</text>
</comment>
<dbReference type="EMBL" id="AUSU01008949">
    <property type="protein sequence ID" value="EPS58732.1"/>
    <property type="molecule type" value="Genomic_DNA"/>
</dbReference>
<sequence length="91" mass="10338">RMGIKLTGISQAKKKLQKTRSVSTASSDVVPKGHFTVYVGEAYRRFVVPLSYLNQPLFQELLHWAEEEFGYDHPMGGITIPCTEKYFLSLT</sequence>
<comment type="similarity">
    <text evidence="1">Belongs to the ARG7 family.</text>
</comment>
<dbReference type="GO" id="GO:0009733">
    <property type="term" value="P:response to auxin"/>
    <property type="evidence" value="ECO:0007669"/>
    <property type="project" value="InterPro"/>
</dbReference>
<name>S8DH73_9LAMI</name>
<proteinExistence type="inferred from homology"/>